<keyword evidence="1" id="KW-1133">Transmembrane helix</keyword>
<feature type="transmembrane region" description="Helical" evidence="1">
    <location>
        <begin position="199"/>
        <end position="220"/>
    </location>
</feature>
<dbReference type="PANTHER" id="PTHR14969:SF13">
    <property type="entry name" value="AT30094P"/>
    <property type="match status" value="1"/>
</dbReference>
<dbReference type="SMART" id="SM00014">
    <property type="entry name" value="acidPPc"/>
    <property type="match status" value="1"/>
</dbReference>
<dbReference type="Proteomes" id="UP000031662">
    <property type="component" value="Chromosome"/>
</dbReference>
<feature type="domain" description="Phosphatidic acid phosphatase type 2/haloperoxidase" evidence="2">
    <location>
        <begin position="100"/>
        <end position="214"/>
    </location>
</feature>
<dbReference type="Gene3D" id="1.20.144.10">
    <property type="entry name" value="Phosphatidic acid phosphatase type 2/haloperoxidase"/>
    <property type="match status" value="1"/>
</dbReference>
<dbReference type="AlphaFoldDB" id="A0A060Q2I8"/>
<evidence type="ECO:0000259" key="2">
    <source>
        <dbReference type="SMART" id="SM00014"/>
    </source>
</evidence>
<dbReference type="InterPro" id="IPR000326">
    <property type="entry name" value="PAP2/HPO"/>
</dbReference>
<accession>A0A060Q2I8</accession>
<feature type="transmembrane region" description="Helical" evidence="1">
    <location>
        <begin position="97"/>
        <end position="115"/>
    </location>
</feature>
<dbReference type="Pfam" id="PF01569">
    <property type="entry name" value="PAP2"/>
    <property type="match status" value="1"/>
</dbReference>
<dbReference type="HOGENOM" id="CLU_072573_3_3_7"/>
<name>A0A060Q2I8_HELPX</name>
<feature type="transmembrane region" description="Helical" evidence="1">
    <location>
        <begin position="172"/>
        <end position="193"/>
    </location>
</feature>
<dbReference type="RefSeq" id="WP_041051579.1">
    <property type="nucleotide sequence ID" value="NZ_AP014523.1"/>
</dbReference>
<feature type="transmembrane region" description="Helical" evidence="1">
    <location>
        <begin position="17"/>
        <end position="38"/>
    </location>
</feature>
<evidence type="ECO:0000313" key="4">
    <source>
        <dbReference type="Proteomes" id="UP000031662"/>
    </source>
</evidence>
<evidence type="ECO:0000256" key="1">
    <source>
        <dbReference type="SAM" id="Phobius"/>
    </source>
</evidence>
<dbReference type="CDD" id="cd03392">
    <property type="entry name" value="PAP2_like_2"/>
    <property type="match status" value="1"/>
</dbReference>
<proteinExistence type="predicted"/>
<dbReference type="PANTHER" id="PTHR14969">
    <property type="entry name" value="SPHINGOSINE-1-PHOSPHATE PHOSPHOHYDROLASE"/>
    <property type="match status" value="1"/>
</dbReference>
<feature type="transmembrane region" description="Helical" evidence="1">
    <location>
        <begin position="135"/>
        <end position="160"/>
    </location>
</feature>
<protein>
    <submittedName>
        <fullName evidence="3">Integral membrane protein</fullName>
    </submittedName>
</protein>
<dbReference type="SUPFAM" id="SSF48317">
    <property type="entry name" value="Acid phosphatase/Vanadium-dependent haloperoxidase"/>
    <property type="match status" value="1"/>
</dbReference>
<keyword evidence="1" id="KW-0812">Transmembrane</keyword>
<evidence type="ECO:0000313" key="3">
    <source>
        <dbReference type="EMBL" id="BAO98542.1"/>
    </source>
</evidence>
<keyword evidence="1" id="KW-0472">Membrane</keyword>
<gene>
    <name evidence="3" type="ORF">NY40_1537</name>
</gene>
<dbReference type="EMBL" id="AP014523">
    <property type="protein sequence ID" value="BAO98542.1"/>
    <property type="molecule type" value="Genomic_DNA"/>
</dbReference>
<reference evidence="3 4" key="1">
    <citation type="submission" date="2013-11" db="EMBL/GenBank/DDBJ databases">
        <title>Estimation of Helicobacter pylori bacteriophage ecology using H. pylori isolates.</title>
        <authorList>
            <person name="Uchiyama J."/>
            <person name="Takemura-Uchiyama I."/>
            <person name="Ujihara T."/>
            <person name="Matsuzaki S."/>
        </authorList>
    </citation>
    <scope>NUCLEOTIDE SEQUENCE [LARGE SCALE GENOMIC DNA]</scope>
    <source>
        <strain evidence="3 4">NY40</strain>
    </source>
</reference>
<dbReference type="InterPro" id="IPR036938">
    <property type="entry name" value="PAP2/HPO_sf"/>
</dbReference>
<sequence length="228" mass="25467">MVFDRTISVREKKAAKALGIVGVVFFILFGIVISGVAFQKEWVQQLDLFFIDLIRNPAPIQGSAWLSFVFFSTWFAQSKLTTPIALLIGLWFGFQKRIALGVWFFFSILLGEFTLKSLKLLVARPRPVTNGELVFAHGFSFPSGHALASALFYGSLALLLCYSNANARIKTIIAVVLLFWIFLMAYDRVYLGVHYPSDVLGGFLLGIAWSCCSLALYLGFLKRPYKAA</sequence>
<organism evidence="3 4">
    <name type="scientific">Helicobacter pylori NY40</name>
    <dbReference type="NCBI Taxonomy" id="1426844"/>
    <lineage>
        <taxon>Bacteria</taxon>
        <taxon>Pseudomonadati</taxon>
        <taxon>Campylobacterota</taxon>
        <taxon>Epsilonproteobacteria</taxon>
        <taxon>Campylobacterales</taxon>
        <taxon>Helicobacteraceae</taxon>
        <taxon>Helicobacter</taxon>
    </lineage>
</organism>